<protein>
    <submittedName>
        <fullName evidence="1">10587_t:CDS:1</fullName>
    </submittedName>
</protein>
<feature type="non-terminal residue" evidence="1">
    <location>
        <position position="1"/>
    </location>
</feature>
<proteinExistence type="predicted"/>
<evidence type="ECO:0000313" key="1">
    <source>
        <dbReference type="EMBL" id="CAG8623190.1"/>
    </source>
</evidence>
<comment type="caution">
    <text evidence="1">The sequence shown here is derived from an EMBL/GenBank/DDBJ whole genome shotgun (WGS) entry which is preliminary data.</text>
</comment>
<reference evidence="1" key="1">
    <citation type="submission" date="2021-06" db="EMBL/GenBank/DDBJ databases">
        <authorList>
            <person name="Kallberg Y."/>
            <person name="Tangrot J."/>
            <person name="Rosling A."/>
        </authorList>
    </citation>
    <scope>NUCLEOTIDE SEQUENCE</scope>
    <source>
        <strain evidence="1">87-6 pot B 2015</strain>
    </source>
</reference>
<gene>
    <name evidence="1" type="ORF">FMOSSE_LOCUS10096</name>
</gene>
<keyword evidence="2" id="KW-1185">Reference proteome</keyword>
<dbReference type="AlphaFoldDB" id="A0A9N9GSY3"/>
<sequence length="80" mass="9473">AKYFIETSSTIHIADLKSIISSEEFFTTLKKEEKVRPIWIFLIDDRPDENPKYMKNIIQYTYLFCALNLDYLTVHTYTSG</sequence>
<organism evidence="1 2">
    <name type="scientific">Funneliformis mosseae</name>
    <name type="common">Endomycorrhizal fungus</name>
    <name type="synonym">Glomus mosseae</name>
    <dbReference type="NCBI Taxonomy" id="27381"/>
    <lineage>
        <taxon>Eukaryota</taxon>
        <taxon>Fungi</taxon>
        <taxon>Fungi incertae sedis</taxon>
        <taxon>Mucoromycota</taxon>
        <taxon>Glomeromycotina</taxon>
        <taxon>Glomeromycetes</taxon>
        <taxon>Glomerales</taxon>
        <taxon>Glomeraceae</taxon>
        <taxon>Funneliformis</taxon>
    </lineage>
</organism>
<dbReference type="Proteomes" id="UP000789375">
    <property type="component" value="Unassembled WGS sequence"/>
</dbReference>
<dbReference type="EMBL" id="CAJVPP010003198">
    <property type="protein sequence ID" value="CAG8623190.1"/>
    <property type="molecule type" value="Genomic_DNA"/>
</dbReference>
<evidence type="ECO:0000313" key="2">
    <source>
        <dbReference type="Proteomes" id="UP000789375"/>
    </source>
</evidence>
<name>A0A9N9GSY3_FUNMO</name>
<accession>A0A9N9GSY3</accession>